<keyword evidence="3" id="KW-1185">Reference proteome</keyword>
<dbReference type="EMBL" id="ML212736">
    <property type="protein sequence ID" value="TFK78179.1"/>
    <property type="molecule type" value="Genomic_DNA"/>
</dbReference>
<evidence type="ECO:0000313" key="2">
    <source>
        <dbReference type="EMBL" id="TFK78179.1"/>
    </source>
</evidence>
<feature type="compositionally biased region" description="Low complexity" evidence="1">
    <location>
        <begin position="161"/>
        <end position="173"/>
    </location>
</feature>
<evidence type="ECO:0000256" key="1">
    <source>
        <dbReference type="SAM" id="MobiDB-lite"/>
    </source>
</evidence>
<feature type="compositionally biased region" description="Polar residues" evidence="1">
    <location>
        <begin position="174"/>
        <end position="185"/>
    </location>
</feature>
<feature type="region of interest" description="Disordered" evidence="1">
    <location>
        <begin position="149"/>
        <end position="185"/>
    </location>
</feature>
<sequence length="416" mass="46035">MAGKPPLLLVYSDIVGSLWANRFELDRSAGELRSVVYTECLQGLLPSQSSSAHLNIYYLSDGVAYEPEGTFRQRLRHRIDACAPQKIGITTELSQVVGEMHRGHVHLVIGFPDRPLVTVPTDPEGKFLQSAAMSTGFVDCLTIGEETKPLDSAVDNDDVDASSTDGSSSLSSDTQPSEVNSVPSSSDCRTDYLELLSPSFAYFLSLIHAAPLPEDEAFIARASQFVEERLVNMSTDLQDAETLGSAFTELLHPIGEDVYRTHHEGTISTFCWIEDEEIKVFAPCLVFQADVNSGPTRGDKAVRPAIRACDEAWTEKHREMVHSVTCCPIFAVTLSGSSFSVYGSAYTHQWVFQELTQSCITSADNVNHSTVRTVARLLWALRQSVLHLQEWYRAMVLACEYPQFYNRLHPATSSVK</sequence>
<protein>
    <submittedName>
        <fullName evidence="2">Uncharacterized protein</fullName>
    </submittedName>
</protein>
<proteinExistence type="predicted"/>
<feature type="non-terminal residue" evidence="2">
    <location>
        <position position="416"/>
    </location>
</feature>
<dbReference type="AlphaFoldDB" id="A0A5C3NND7"/>
<dbReference type="InParanoid" id="A0A5C3NND7"/>
<dbReference type="Proteomes" id="UP000308197">
    <property type="component" value="Unassembled WGS sequence"/>
</dbReference>
<reference evidence="2 3" key="1">
    <citation type="journal article" date="2019" name="Nat. Ecol. Evol.">
        <title>Megaphylogeny resolves global patterns of mushroom evolution.</title>
        <authorList>
            <person name="Varga T."/>
            <person name="Krizsan K."/>
            <person name="Foldi C."/>
            <person name="Dima B."/>
            <person name="Sanchez-Garcia M."/>
            <person name="Sanchez-Ramirez S."/>
            <person name="Szollosi G.J."/>
            <person name="Szarkandi J.G."/>
            <person name="Papp V."/>
            <person name="Albert L."/>
            <person name="Andreopoulos W."/>
            <person name="Angelini C."/>
            <person name="Antonin V."/>
            <person name="Barry K.W."/>
            <person name="Bougher N.L."/>
            <person name="Buchanan P."/>
            <person name="Buyck B."/>
            <person name="Bense V."/>
            <person name="Catcheside P."/>
            <person name="Chovatia M."/>
            <person name="Cooper J."/>
            <person name="Damon W."/>
            <person name="Desjardin D."/>
            <person name="Finy P."/>
            <person name="Geml J."/>
            <person name="Haridas S."/>
            <person name="Hughes K."/>
            <person name="Justo A."/>
            <person name="Karasinski D."/>
            <person name="Kautmanova I."/>
            <person name="Kiss B."/>
            <person name="Kocsube S."/>
            <person name="Kotiranta H."/>
            <person name="LaButti K.M."/>
            <person name="Lechner B.E."/>
            <person name="Liimatainen K."/>
            <person name="Lipzen A."/>
            <person name="Lukacs Z."/>
            <person name="Mihaltcheva S."/>
            <person name="Morgado L.N."/>
            <person name="Niskanen T."/>
            <person name="Noordeloos M.E."/>
            <person name="Ohm R.A."/>
            <person name="Ortiz-Santana B."/>
            <person name="Ovrebo C."/>
            <person name="Racz N."/>
            <person name="Riley R."/>
            <person name="Savchenko A."/>
            <person name="Shiryaev A."/>
            <person name="Soop K."/>
            <person name="Spirin V."/>
            <person name="Szebenyi C."/>
            <person name="Tomsovsky M."/>
            <person name="Tulloss R.E."/>
            <person name="Uehling J."/>
            <person name="Grigoriev I.V."/>
            <person name="Vagvolgyi C."/>
            <person name="Papp T."/>
            <person name="Martin F.M."/>
            <person name="Miettinen O."/>
            <person name="Hibbett D.S."/>
            <person name="Nagy L.G."/>
        </authorList>
    </citation>
    <scope>NUCLEOTIDE SEQUENCE [LARGE SCALE GENOMIC DNA]</scope>
    <source>
        <strain evidence="2 3">HHB13444</strain>
    </source>
</reference>
<organism evidence="2 3">
    <name type="scientific">Polyporus arcularius HHB13444</name>
    <dbReference type="NCBI Taxonomy" id="1314778"/>
    <lineage>
        <taxon>Eukaryota</taxon>
        <taxon>Fungi</taxon>
        <taxon>Dikarya</taxon>
        <taxon>Basidiomycota</taxon>
        <taxon>Agaricomycotina</taxon>
        <taxon>Agaricomycetes</taxon>
        <taxon>Polyporales</taxon>
        <taxon>Polyporaceae</taxon>
        <taxon>Polyporus</taxon>
    </lineage>
</organism>
<accession>A0A5C3NND7</accession>
<evidence type="ECO:0000313" key="3">
    <source>
        <dbReference type="Proteomes" id="UP000308197"/>
    </source>
</evidence>
<name>A0A5C3NND7_9APHY</name>
<gene>
    <name evidence="2" type="ORF">K466DRAFT_615759</name>
</gene>